<feature type="domain" description="DTW" evidence="6">
    <location>
        <begin position="2"/>
        <end position="197"/>
    </location>
</feature>
<protein>
    <recommendedName>
        <fullName evidence="1">tRNA-uridine aminocarboxypropyltransferase</fullName>
        <ecNumber evidence="1">2.5.1.25</ecNumber>
    </recommendedName>
</protein>
<evidence type="ECO:0000256" key="5">
    <source>
        <dbReference type="ARBA" id="ARBA00034489"/>
    </source>
</evidence>
<comment type="caution">
    <text evidence="7">The sequence shown here is derived from an EMBL/GenBank/DDBJ whole genome shotgun (WGS) entry which is preliminary data.</text>
</comment>
<dbReference type="EMBL" id="QGGU01000005">
    <property type="protein sequence ID" value="PWK51833.1"/>
    <property type="molecule type" value="Genomic_DNA"/>
</dbReference>
<dbReference type="InterPro" id="IPR039262">
    <property type="entry name" value="DTWD2/TAPT"/>
</dbReference>
<dbReference type="PANTHER" id="PTHR21392">
    <property type="entry name" value="TRNA-URIDINE AMINOCARBOXYPROPYLTRANSFERASE 2"/>
    <property type="match status" value="1"/>
</dbReference>
<gene>
    <name evidence="7" type="ORF">C8D97_105148</name>
</gene>
<evidence type="ECO:0000313" key="8">
    <source>
        <dbReference type="Proteomes" id="UP000245790"/>
    </source>
</evidence>
<dbReference type="GO" id="GO:0016432">
    <property type="term" value="F:tRNA-uridine aminocarboxypropyltransferase activity"/>
    <property type="evidence" value="ECO:0007669"/>
    <property type="project" value="UniProtKB-EC"/>
</dbReference>
<evidence type="ECO:0000259" key="6">
    <source>
        <dbReference type="SMART" id="SM01144"/>
    </source>
</evidence>
<evidence type="ECO:0000313" key="7">
    <source>
        <dbReference type="EMBL" id="PWK51833.1"/>
    </source>
</evidence>
<dbReference type="Pfam" id="PF03942">
    <property type="entry name" value="DTW"/>
    <property type="match status" value="1"/>
</dbReference>
<keyword evidence="8" id="KW-1185">Reference proteome</keyword>
<sequence>MTRHICSRCHYPDKTCICDHVETITCSTEIIVLQHPEEIKNAKGTVRLLSLSLPNLQCFVGETSSDFDDVAQKISAFNGQIYLLFPCDESIALEQAFERVSNRLPDLEQKKLLIVIDGTWRKALKIYKQNPWLQPLQAYHFSQNLASNYYIRRSPVESGVSTLEAVVYFLELVEGINSQPLHNLFDYMQQQQIKLMPEDVKQRYC</sequence>
<dbReference type="GO" id="GO:0008033">
    <property type="term" value="P:tRNA processing"/>
    <property type="evidence" value="ECO:0007669"/>
    <property type="project" value="UniProtKB-KW"/>
</dbReference>
<keyword evidence="3" id="KW-0949">S-adenosyl-L-methionine</keyword>
<evidence type="ECO:0000256" key="3">
    <source>
        <dbReference type="ARBA" id="ARBA00022691"/>
    </source>
</evidence>
<dbReference type="RefSeq" id="WP_109763222.1">
    <property type="nucleotide sequence ID" value="NZ_QGGU01000005.1"/>
</dbReference>
<proteinExistence type="inferred from homology"/>
<accession>A0A316FTY9</accession>
<dbReference type="OrthoDB" id="268835at2"/>
<organism evidence="7 8">
    <name type="scientific">Pleionea mediterranea</name>
    <dbReference type="NCBI Taxonomy" id="523701"/>
    <lineage>
        <taxon>Bacteria</taxon>
        <taxon>Pseudomonadati</taxon>
        <taxon>Pseudomonadota</taxon>
        <taxon>Gammaproteobacteria</taxon>
        <taxon>Oceanospirillales</taxon>
        <taxon>Pleioneaceae</taxon>
        <taxon>Pleionea</taxon>
    </lineage>
</organism>
<evidence type="ECO:0000256" key="4">
    <source>
        <dbReference type="ARBA" id="ARBA00022694"/>
    </source>
</evidence>
<name>A0A316FTY9_9GAMM</name>
<dbReference type="EC" id="2.5.1.25" evidence="1"/>
<evidence type="ECO:0000256" key="2">
    <source>
        <dbReference type="ARBA" id="ARBA00022679"/>
    </source>
</evidence>
<dbReference type="Proteomes" id="UP000245790">
    <property type="component" value="Unassembled WGS sequence"/>
</dbReference>
<dbReference type="AlphaFoldDB" id="A0A316FTY9"/>
<dbReference type="SMART" id="SM01144">
    <property type="entry name" value="DTW"/>
    <property type="match status" value="1"/>
</dbReference>
<evidence type="ECO:0000256" key="1">
    <source>
        <dbReference type="ARBA" id="ARBA00012386"/>
    </source>
</evidence>
<dbReference type="InterPro" id="IPR005636">
    <property type="entry name" value="DTW"/>
</dbReference>
<comment type="similarity">
    <text evidence="5">Belongs to the TDD superfamily. DTWD2 family.</text>
</comment>
<keyword evidence="2" id="KW-0808">Transferase</keyword>
<keyword evidence="4" id="KW-0819">tRNA processing</keyword>
<dbReference type="PANTHER" id="PTHR21392:SF0">
    <property type="entry name" value="TRNA-URIDINE AMINOCARBOXYPROPYLTRANSFERASE 2"/>
    <property type="match status" value="1"/>
</dbReference>
<reference evidence="7 8" key="1">
    <citation type="submission" date="2018-05" db="EMBL/GenBank/DDBJ databases">
        <title>Genomic Encyclopedia of Type Strains, Phase IV (KMG-IV): sequencing the most valuable type-strain genomes for metagenomic binning, comparative biology and taxonomic classification.</title>
        <authorList>
            <person name="Goeker M."/>
        </authorList>
    </citation>
    <scope>NUCLEOTIDE SEQUENCE [LARGE SCALE GENOMIC DNA]</scope>
    <source>
        <strain evidence="7 8">DSM 25350</strain>
    </source>
</reference>